<keyword evidence="5 8" id="KW-0378">Hydrolase</keyword>
<evidence type="ECO:0000259" key="10">
    <source>
        <dbReference type="Pfam" id="PF17801"/>
    </source>
</evidence>
<feature type="signal peptide" evidence="9">
    <location>
        <begin position="1"/>
        <end position="21"/>
    </location>
</feature>
<dbReference type="GO" id="GO:0009505">
    <property type="term" value="C:plant-type cell wall"/>
    <property type="evidence" value="ECO:0007669"/>
    <property type="project" value="TreeGrafter"/>
</dbReference>
<keyword evidence="12" id="KW-1185">Reference proteome</keyword>
<dbReference type="PRINTS" id="PR00740">
    <property type="entry name" value="GLHYDRLASE27"/>
</dbReference>
<evidence type="ECO:0000256" key="2">
    <source>
        <dbReference type="ARBA" id="ARBA00009743"/>
    </source>
</evidence>
<dbReference type="Proteomes" id="UP000653305">
    <property type="component" value="Unassembled WGS sequence"/>
</dbReference>
<keyword evidence="7 8" id="KW-0326">Glycosidase</keyword>
<name>A0A830C0C1_9LAMI</name>
<evidence type="ECO:0000313" key="12">
    <source>
        <dbReference type="Proteomes" id="UP000653305"/>
    </source>
</evidence>
<dbReference type="InterPro" id="IPR013780">
    <property type="entry name" value="Glyco_hydro_b"/>
</dbReference>
<organism evidence="11 12">
    <name type="scientific">Phtheirospermum japonicum</name>
    <dbReference type="NCBI Taxonomy" id="374723"/>
    <lineage>
        <taxon>Eukaryota</taxon>
        <taxon>Viridiplantae</taxon>
        <taxon>Streptophyta</taxon>
        <taxon>Embryophyta</taxon>
        <taxon>Tracheophyta</taxon>
        <taxon>Spermatophyta</taxon>
        <taxon>Magnoliopsida</taxon>
        <taxon>eudicotyledons</taxon>
        <taxon>Gunneridae</taxon>
        <taxon>Pentapetalae</taxon>
        <taxon>asterids</taxon>
        <taxon>lamiids</taxon>
        <taxon>Lamiales</taxon>
        <taxon>Orobanchaceae</taxon>
        <taxon>Orobanchaceae incertae sedis</taxon>
        <taxon>Phtheirospermum</taxon>
    </lineage>
</organism>
<comment type="similarity">
    <text evidence="2 8">Belongs to the glycosyl hydrolase 27 family.</text>
</comment>
<evidence type="ECO:0000256" key="9">
    <source>
        <dbReference type="SAM" id="SignalP"/>
    </source>
</evidence>
<comment type="catalytic activity">
    <reaction evidence="1 8">
        <text>Hydrolysis of terminal, non-reducing alpha-D-galactose residues in alpha-D-galactosides, including galactose oligosaccharides, galactomannans and galactolipids.</text>
        <dbReference type="EC" id="3.2.1.22"/>
    </reaction>
</comment>
<sequence length="398" mass="44363">MEASLLKAWLTLLLIIVNSFSANNAQILSRRNLLANGLASTPPMGWNSWNHFNCMIDEKVIRETADALVSTGLAKLGYKFVNIDDCWAQLNRDDKGYLVPKKDTFPSGIKALADYVHSKGLKLGIYSDAGYFTCSKKMPGSLGHEQQDAETFASWGIDYLKYDNCNTDGSKPTARYPVMTRALMKTGRPIFFSLCEWGDMHPATWGFNVGNSWRTTNDISDNWDSMISRADQNEVYAEYARPGGWNDPDMLEVGNGGMTKNEYIIHFSIWAISKAPLLIGCDVRNTTKDIMDIIANEEVIAVNQDKLGVQAKKVRMEGDLEVWAGPLSNYRIAVVLLNRGPGRTAITAYWDDIGIPPGSSVIARDLWEHKTLEPRFVGNITATIDSHACKMYILKPVS</sequence>
<dbReference type="InterPro" id="IPR017853">
    <property type="entry name" value="GH"/>
</dbReference>
<dbReference type="Pfam" id="PF17801">
    <property type="entry name" value="Melibiase_C"/>
    <property type="match status" value="1"/>
</dbReference>
<dbReference type="Gene3D" id="2.60.40.1180">
    <property type="entry name" value="Golgi alpha-mannosidase II"/>
    <property type="match status" value="1"/>
</dbReference>
<dbReference type="GO" id="GO:0004557">
    <property type="term" value="F:alpha-galactosidase activity"/>
    <property type="evidence" value="ECO:0007669"/>
    <property type="project" value="UniProtKB-EC"/>
</dbReference>
<dbReference type="InterPro" id="IPR013785">
    <property type="entry name" value="Aldolase_TIM"/>
</dbReference>
<dbReference type="SUPFAM" id="SSF51445">
    <property type="entry name" value="(Trans)glycosidases"/>
    <property type="match status" value="1"/>
</dbReference>
<dbReference type="PROSITE" id="PS00512">
    <property type="entry name" value="ALPHA_GALACTOSIDASE"/>
    <property type="match status" value="1"/>
</dbReference>
<dbReference type="PANTHER" id="PTHR11452">
    <property type="entry name" value="ALPHA-GALACTOSIDASE/ALPHA-N-ACETYLGALACTOSAMINIDASE"/>
    <property type="match status" value="1"/>
</dbReference>
<evidence type="ECO:0000256" key="6">
    <source>
        <dbReference type="ARBA" id="ARBA00023157"/>
    </source>
</evidence>
<accession>A0A830C0C1</accession>
<protein>
    <recommendedName>
        <fullName evidence="3 8">Alpha-galactosidase</fullName>
        <ecNumber evidence="3 8">3.2.1.22</ecNumber>
    </recommendedName>
    <alternativeName>
        <fullName evidence="8">Melibiase</fullName>
    </alternativeName>
</protein>
<reference evidence="11" key="1">
    <citation type="submission" date="2020-07" db="EMBL/GenBank/DDBJ databases">
        <title>Ethylene signaling mediates host invasion by parasitic plants.</title>
        <authorList>
            <person name="Yoshida S."/>
        </authorList>
    </citation>
    <scope>NUCLEOTIDE SEQUENCE</scope>
    <source>
        <strain evidence="11">Okayama</strain>
    </source>
</reference>
<dbReference type="PANTHER" id="PTHR11452:SF80">
    <property type="entry name" value="ALPHA-GALACTOSIDASE 1"/>
    <property type="match status" value="1"/>
</dbReference>
<dbReference type="EMBL" id="BMAC01000331">
    <property type="protein sequence ID" value="GFP93977.1"/>
    <property type="molecule type" value="Genomic_DNA"/>
</dbReference>
<feature type="chain" id="PRO_5032960743" description="Alpha-galactosidase" evidence="9">
    <location>
        <begin position="22"/>
        <end position="398"/>
    </location>
</feature>
<evidence type="ECO:0000256" key="8">
    <source>
        <dbReference type="RuleBase" id="RU361168"/>
    </source>
</evidence>
<evidence type="ECO:0000256" key="1">
    <source>
        <dbReference type="ARBA" id="ARBA00001255"/>
    </source>
</evidence>
<comment type="caution">
    <text evidence="11">The sequence shown here is derived from an EMBL/GenBank/DDBJ whole genome shotgun (WGS) entry which is preliminary data.</text>
</comment>
<evidence type="ECO:0000256" key="4">
    <source>
        <dbReference type="ARBA" id="ARBA00022729"/>
    </source>
</evidence>
<evidence type="ECO:0000256" key="7">
    <source>
        <dbReference type="ARBA" id="ARBA00023295"/>
    </source>
</evidence>
<dbReference type="GO" id="GO:0005975">
    <property type="term" value="P:carbohydrate metabolic process"/>
    <property type="evidence" value="ECO:0007669"/>
    <property type="project" value="InterPro"/>
</dbReference>
<dbReference type="OrthoDB" id="5795902at2759"/>
<dbReference type="SUPFAM" id="SSF51011">
    <property type="entry name" value="Glycosyl hydrolase domain"/>
    <property type="match status" value="1"/>
</dbReference>
<keyword evidence="6 8" id="KW-1015">Disulfide bond</keyword>
<dbReference type="FunFam" id="2.60.40.1180:FF:000008">
    <property type="entry name" value="Alpha-galactosidase"/>
    <property type="match status" value="1"/>
</dbReference>
<feature type="domain" description="Alpha galactosidase C-terminal" evidence="10">
    <location>
        <begin position="317"/>
        <end position="394"/>
    </location>
</feature>
<keyword evidence="4 9" id="KW-0732">Signal</keyword>
<gene>
    <name evidence="11" type="ORF">PHJA_001542100</name>
</gene>
<dbReference type="Gene3D" id="3.20.20.70">
    <property type="entry name" value="Aldolase class I"/>
    <property type="match status" value="1"/>
</dbReference>
<evidence type="ECO:0000256" key="3">
    <source>
        <dbReference type="ARBA" id="ARBA00012755"/>
    </source>
</evidence>
<dbReference type="FunFam" id="3.20.20.70:FF:000093">
    <property type="entry name" value="Alpha-galactosidase"/>
    <property type="match status" value="1"/>
</dbReference>
<evidence type="ECO:0000313" key="11">
    <source>
        <dbReference type="EMBL" id="GFP93977.1"/>
    </source>
</evidence>
<dbReference type="AlphaFoldDB" id="A0A830C0C1"/>
<dbReference type="CDD" id="cd14792">
    <property type="entry name" value="GH27"/>
    <property type="match status" value="1"/>
</dbReference>
<dbReference type="InterPro" id="IPR041233">
    <property type="entry name" value="Melibiase_C"/>
</dbReference>
<dbReference type="Pfam" id="PF16499">
    <property type="entry name" value="Melibiase_2"/>
    <property type="match status" value="1"/>
</dbReference>
<dbReference type="InterPro" id="IPR002241">
    <property type="entry name" value="Glyco_hydro_27"/>
</dbReference>
<dbReference type="EC" id="3.2.1.22" evidence="3 8"/>
<evidence type="ECO:0000256" key="5">
    <source>
        <dbReference type="ARBA" id="ARBA00022801"/>
    </source>
</evidence>
<dbReference type="InterPro" id="IPR000111">
    <property type="entry name" value="Glyco_hydro_27/36_CS"/>
</dbReference>
<proteinExistence type="inferred from homology"/>